<accession>A0A2D4HU92</accession>
<organism evidence="1">
    <name type="scientific">Micrurus lemniscatus lemniscatus</name>
    <dbReference type="NCBI Taxonomy" id="129467"/>
    <lineage>
        <taxon>Eukaryota</taxon>
        <taxon>Metazoa</taxon>
        <taxon>Chordata</taxon>
        <taxon>Craniata</taxon>
        <taxon>Vertebrata</taxon>
        <taxon>Euteleostomi</taxon>
        <taxon>Lepidosauria</taxon>
        <taxon>Squamata</taxon>
        <taxon>Bifurcata</taxon>
        <taxon>Unidentata</taxon>
        <taxon>Episquamata</taxon>
        <taxon>Toxicofera</taxon>
        <taxon>Serpentes</taxon>
        <taxon>Colubroidea</taxon>
        <taxon>Elapidae</taxon>
        <taxon>Elapinae</taxon>
        <taxon>Micrurus</taxon>
    </lineage>
</organism>
<dbReference type="EMBL" id="IACK01055859">
    <property type="protein sequence ID" value="LAA75542.1"/>
    <property type="molecule type" value="Transcribed_RNA"/>
</dbReference>
<proteinExistence type="predicted"/>
<protein>
    <submittedName>
        <fullName evidence="1">Uncharacterized protein</fullName>
    </submittedName>
</protein>
<evidence type="ECO:0000313" key="1">
    <source>
        <dbReference type="EMBL" id="LAA75542.1"/>
    </source>
</evidence>
<reference evidence="1" key="2">
    <citation type="submission" date="2017-11" db="EMBL/GenBank/DDBJ databases">
        <title>Coralsnake Venomics: Analyses of Venom Gland Transcriptomes and Proteomes of Six Brazilian Taxa.</title>
        <authorList>
            <person name="Aird S.D."/>
            <person name="Jorge da Silva N."/>
            <person name="Qiu L."/>
            <person name="Villar-Briones A."/>
            <person name="Aparecida-Saddi V."/>
            <person name="Campos-Telles M.P."/>
            <person name="Grau M."/>
            <person name="Mikheyev A.S."/>
        </authorList>
    </citation>
    <scope>NUCLEOTIDE SEQUENCE</scope>
    <source>
        <tissue evidence="1">Venom_gland</tissue>
    </source>
</reference>
<dbReference type="AlphaFoldDB" id="A0A2D4HU92"/>
<reference evidence="1" key="1">
    <citation type="submission" date="2017-07" db="EMBL/GenBank/DDBJ databases">
        <authorList>
            <person name="Mikheyev A."/>
            <person name="Grau M."/>
        </authorList>
    </citation>
    <scope>NUCLEOTIDE SEQUENCE</scope>
    <source>
        <tissue evidence="1">Venom_gland</tissue>
    </source>
</reference>
<name>A0A2D4HU92_MICLE</name>
<sequence length="202" mass="22642">MENLCHQCRKWHTEPSIQAHQLVACCSSGFQHAHACWPAALCARGSTGNQKSSSPERMCTGQLVFVHTCVPARECWKPEEQLPRVHACAGQLVFVHACILETGRPGGWHACTCLLPFWHSLLKRLATTALDICSCTQGEFSCIEKGRCLCMLKYHSGQSDFDICVPSPPKWYLFIYSRLPAFKLLDGQALRQEMEAHLVTCH</sequence>